<evidence type="ECO:0000256" key="1">
    <source>
        <dbReference type="SAM" id="Phobius"/>
    </source>
</evidence>
<evidence type="ECO:0000313" key="2">
    <source>
        <dbReference type="EMBL" id="KKN26821.1"/>
    </source>
</evidence>
<keyword evidence="1" id="KW-1133">Transmembrane helix</keyword>
<reference evidence="2" key="1">
    <citation type="journal article" date="2015" name="Nature">
        <title>Complex archaea that bridge the gap between prokaryotes and eukaryotes.</title>
        <authorList>
            <person name="Spang A."/>
            <person name="Saw J.H."/>
            <person name="Jorgensen S.L."/>
            <person name="Zaremba-Niedzwiedzka K."/>
            <person name="Martijn J."/>
            <person name="Lind A.E."/>
            <person name="van Eijk R."/>
            <person name="Schleper C."/>
            <person name="Guy L."/>
            <person name="Ettema T.J."/>
        </authorList>
    </citation>
    <scope>NUCLEOTIDE SEQUENCE</scope>
</reference>
<proteinExistence type="predicted"/>
<feature type="transmembrane region" description="Helical" evidence="1">
    <location>
        <begin position="89"/>
        <end position="114"/>
    </location>
</feature>
<keyword evidence="1" id="KW-0472">Membrane</keyword>
<organism evidence="2">
    <name type="scientific">marine sediment metagenome</name>
    <dbReference type="NCBI Taxonomy" id="412755"/>
    <lineage>
        <taxon>unclassified sequences</taxon>
        <taxon>metagenomes</taxon>
        <taxon>ecological metagenomes</taxon>
    </lineage>
</organism>
<gene>
    <name evidence="2" type="ORF">LCGC14_0870800</name>
</gene>
<sequence>MILDLLQFTPKFSNCIETQSELMVSGNLDFIQLGRKQSLIEINSIFRQIEIHDHIVNHIFMNDELYQNFLFVIGEGCHKKGHIEHKDSIAFLWSASILICPFIADGWFVCVGYLNSLKARP</sequence>
<dbReference type="AlphaFoldDB" id="A0A0F9RPG5"/>
<accession>A0A0F9RPG5</accession>
<comment type="caution">
    <text evidence="2">The sequence shown here is derived from an EMBL/GenBank/DDBJ whole genome shotgun (WGS) entry which is preliminary data.</text>
</comment>
<name>A0A0F9RPG5_9ZZZZ</name>
<dbReference type="EMBL" id="LAZR01002691">
    <property type="protein sequence ID" value="KKN26821.1"/>
    <property type="molecule type" value="Genomic_DNA"/>
</dbReference>
<protein>
    <submittedName>
        <fullName evidence="2">Uncharacterized protein</fullName>
    </submittedName>
</protein>
<keyword evidence="1" id="KW-0812">Transmembrane</keyword>